<dbReference type="PRINTS" id="PR00792">
    <property type="entry name" value="PEPSIN"/>
</dbReference>
<accession>A0AAN6VBG9</accession>
<dbReference type="Gene3D" id="2.40.70.10">
    <property type="entry name" value="Acid Proteases"/>
    <property type="match status" value="2"/>
</dbReference>
<keyword evidence="3" id="KW-0064">Aspartyl protease</keyword>
<dbReference type="PANTHER" id="PTHR47966">
    <property type="entry name" value="BETA-SITE APP-CLEAVING ENZYME, ISOFORM A-RELATED"/>
    <property type="match status" value="1"/>
</dbReference>
<organism evidence="8 9">
    <name type="scientific">Dichotomopilus funicola</name>
    <dbReference type="NCBI Taxonomy" id="1934379"/>
    <lineage>
        <taxon>Eukaryota</taxon>
        <taxon>Fungi</taxon>
        <taxon>Dikarya</taxon>
        <taxon>Ascomycota</taxon>
        <taxon>Pezizomycotina</taxon>
        <taxon>Sordariomycetes</taxon>
        <taxon>Sordariomycetidae</taxon>
        <taxon>Sordariales</taxon>
        <taxon>Chaetomiaceae</taxon>
        <taxon>Dichotomopilus</taxon>
    </lineage>
</organism>
<dbReference type="InterPro" id="IPR021109">
    <property type="entry name" value="Peptidase_aspartic_dom_sf"/>
</dbReference>
<dbReference type="InterPro" id="IPR043132">
    <property type="entry name" value="BCAT-like_C"/>
</dbReference>
<dbReference type="SUPFAM" id="SSF50630">
    <property type="entry name" value="Acid proteases"/>
    <property type="match status" value="1"/>
</dbReference>
<dbReference type="GO" id="GO:0004190">
    <property type="term" value="F:aspartic-type endopeptidase activity"/>
    <property type="evidence" value="ECO:0007669"/>
    <property type="project" value="UniProtKB-KW"/>
</dbReference>
<dbReference type="CDD" id="cd06097">
    <property type="entry name" value="Aspergillopepsin_like"/>
    <property type="match status" value="1"/>
</dbReference>
<evidence type="ECO:0000313" key="8">
    <source>
        <dbReference type="EMBL" id="KAK4148024.1"/>
    </source>
</evidence>
<proteinExistence type="inferred from homology"/>
<dbReference type="Pfam" id="PF01063">
    <property type="entry name" value="Aminotran_4"/>
    <property type="match status" value="1"/>
</dbReference>
<dbReference type="GO" id="GO:0006508">
    <property type="term" value="P:proteolysis"/>
    <property type="evidence" value="ECO:0007669"/>
    <property type="project" value="UniProtKB-KW"/>
</dbReference>
<evidence type="ECO:0000256" key="2">
    <source>
        <dbReference type="ARBA" id="ARBA00022670"/>
    </source>
</evidence>
<keyword evidence="9" id="KW-1185">Reference proteome</keyword>
<evidence type="ECO:0000256" key="5">
    <source>
        <dbReference type="PIRSR" id="PIRSR601461-1"/>
    </source>
</evidence>
<dbReference type="PROSITE" id="PS51767">
    <property type="entry name" value="PEPTIDASE_A1"/>
    <property type="match status" value="1"/>
</dbReference>
<reference evidence="8" key="1">
    <citation type="journal article" date="2023" name="Mol. Phylogenet. Evol.">
        <title>Genome-scale phylogeny and comparative genomics of the fungal order Sordariales.</title>
        <authorList>
            <person name="Hensen N."/>
            <person name="Bonometti L."/>
            <person name="Westerberg I."/>
            <person name="Brannstrom I.O."/>
            <person name="Guillou S."/>
            <person name="Cros-Aarteil S."/>
            <person name="Calhoun S."/>
            <person name="Haridas S."/>
            <person name="Kuo A."/>
            <person name="Mondo S."/>
            <person name="Pangilinan J."/>
            <person name="Riley R."/>
            <person name="LaButti K."/>
            <person name="Andreopoulos B."/>
            <person name="Lipzen A."/>
            <person name="Chen C."/>
            <person name="Yan M."/>
            <person name="Daum C."/>
            <person name="Ng V."/>
            <person name="Clum A."/>
            <person name="Steindorff A."/>
            <person name="Ohm R.A."/>
            <person name="Martin F."/>
            <person name="Silar P."/>
            <person name="Natvig D.O."/>
            <person name="Lalanne C."/>
            <person name="Gautier V."/>
            <person name="Ament-Velasquez S.L."/>
            <person name="Kruys A."/>
            <person name="Hutchinson M.I."/>
            <person name="Powell A.J."/>
            <person name="Barry K."/>
            <person name="Miller A.N."/>
            <person name="Grigoriev I.V."/>
            <person name="Debuchy R."/>
            <person name="Gladieux P."/>
            <person name="Hiltunen Thoren M."/>
            <person name="Johannesson H."/>
        </authorList>
    </citation>
    <scope>NUCLEOTIDE SEQUENCE</scope>
    <source>
        <strain evidence="8">CBS 141.50</strain>
    </source>
</reference>
<feature type="active site" evidence="5">
    <location>
        <position position="376"/>
    </location>
</feature>
<protein>
    <submittedName>
        <fullName evidence="8">Aspartic peptidase domain-containing protein</fullName>
    </submittedName>
</protein>
<dbReference type="Gene3D" id="3.30.470.10">
    <property type="match status" value="1"/>
</dbReference>
<feature type="domain" description="Peptidase A1" evidence="7">
    <location>
        <begin position="356"/>
        <end position="672"/>
    </location>
</feature>
<name>A0AAN6VBG9_9PEZI</name>
<evidence type="ECO:0000256" key="3">
    <source>
        <dbReference type="ARBA" id="ARBA00022750"/>
    </source>
</evidence>
<dbReference type="AlphaFoldDB" id="A0AAN6VBG9"/>
<evidence type="ECO:0000313" key="9">
    <source>
        <dbReference type="Proteomes" id="UP001302676"/>
    </source>
</evidence>
<dbReference type="InterPro" id="IPR001544">
    <property type="entry name" value="Aminotrans_IV"/>
</dbReference>
<dbReference type="Gene3D" id="3.20.10.10">
    <property type="entry name" value="D-amino Acid Aminotransferase, subunit A, domain 2"/>
    <property type="match status" value="1"/>
</dbReference>
<dbReference type="Pfam" id="PF00026">
    <property type="entry name" value="Asp"/>
    <property type="match status" value="1"/>
</dbReference>
<sequence>MDKNNFQLFTSLRYDPVLLSVPTSNISYAGWNWDHASPLYMLDYHRDRMLQAATHWGWAAAIDVLKGEAGLKNLERYLLSNIGDNPDVSLKLRVVITRDGELSITHGVVPETTLAHLLPRQLPTPDGSQSAENDDQIPSKSPGYDIVVDGPNTARSEYTHFKTTKRDAYTAARERAHIVNLGDKREVLIVNDTSGAIMEGSLTTPYFWRQGKWVTPAVSKEYSQEQGSGGQSGTSRRWALERFVKFAVEDTILVDFRKHTQFRKARGLSKIRPLLNNNYRRHGTKSYVYALNKFGFQPTKPGPYFQKFAKLGAANRRPDLPGVKPGLVREGLYKKPEDGGEPGKVTAEDQPNDAEYLCEVAIGSGSDAQKVLLDFDTGSADLWVNSERFHYKKSRTFRLQKEKTWRIQYGDGSSASGPVGTDSLTIGGIEVNPQTIEIATQMSSQFMRSRMDGLLGLAFSKLNTVHSNGTPDPQRTPVDNMISQHDIPKQAQLFTSAMYSGRSKSKDSFYTFGWIDEALVKSSGEEIAWVDIDKTNGFWMFPSEHATVNEKKLTFENNMAIADTGTTLALVSDELCDALYAQIPGAKYSEEYQGWLIPHSVRVHNLPKLSISVGRKQFFLSRDDLRFAPAEDNYWYGGVQSRGENPFDILGGTFLKSIYAIWDQGNTRFGAVPKIQETEIKQDPEYDLRPLTEEDRGEMGIAKSYGDISSHYFEPVHKPKEE</sequence>
<comment type="similarity">
    <text evidence="1">Belongs to the peptidase A1 family.</text>
</comment>
<dbReference type="InterPro" id="IPR033121">
    <property type="entry name" value="PEPTIDASE_A1"/>
</dbReference>
<dbReference type="SUPFAM" id="SSF56752">
    <property type="entry name" value="D-aminoacid aminotransferase-like PLP-dependent enzymes"/>
    <property type="match status" value="1"/>
</dbReference>
<dbReference type="EMBL" id="MU853554">
    <property type="protein sequence ID" value="KAK4148024.1"/>
    <property type="molecule type" value="Genomic_DNA"/>
</dbReference>
<comment type="caution">
    <text evidence="8">The sequence shown here is derived from an EMBL/GenBank/DDBJ whole genome shotgun (WGS) entry which is preliminary data.</text>
</comment>
<evidence type="ECO:0000256" key="4">
    <source>
        <dbReference type="ARBA" id="ARBA00022801"/>
    </source>
</evidence>
<reference evidence="8" key="2">
    <citation type="submission" date="2023-05" db="EMBL/GenBank/DDBJ databases">
        <authorList>
            <consortium name="Lawrence Berkeley National Laboratory"/>
            <person name="Steindorff A."/>
            <person name="Hensen N."/>
            <person name="Bonometti L."/>
            <person name="Westerberg I."/>
            <person name="Brannstrom I.O."/>
            <person name="Guillou S."/>
            <person name="Cros-Aarteil S."/>
            <person name="Calhoun S."/>
            <person name="Haridas S."/>
            <person name="Kuo A."/>
            <person name="Mondo S."/>
            <person name="Pangilinan J."/>
            <person name="Riley R."/>
            <person name="Labutti K."/>
            <person name="Andreopoulos B."/>
            <person name="Lipzen A."/>
            <person name="Chen C."/>
            <person name="Yanf M."/>
            <person name="Daum C."/>
            <person name="Ng V."/>
            <person name="Clum A."/>
            <person name="Ohm R."/>
            <person name="Martin F."/>
            <person name="Silar P."/>
            <person name="Natvig D."/>
            <person name="Lalanne C."/>
            <person name="Gautier V."/>
            <person name="Ament-Velasquez S.L."/>
            <person name="Kruys A."/>
            <person name="Hutchinson M.I."/>
            <person name="Powell A.J."/>
            <person name="Barry K."/>
            <person name="Miller A.N."/>
            <person name="Grigoriev I.V."/>
            <person name="Debuchy R."/>
            <person name="Gladieux P."/>
            <person name="Thoren M.H."/>
            <person name="Johannesson H."/>
        </authorList>
    </citation>
    <scope>NUCLEOTIDE SEQUENCE</scope>
    <source>
        <strain evidence="8">CBS 141.50</strain>
    </source>
</reference>
<feature type="active site" evidence="5">
    <location>
        <position position="563"/>
    </location>
</feature>
<keyword evidence="2" id="KW-0645">Protease</keyword>
<keyword evidence="4" id="KW-0378">Hydrolase</keyword>
<feature type="compositionally biased region" description="Polar residues" evidence="6">
    <location>
        <begin position="126"/>
        <end position="139"/>
    </location>
</feature>
<evidence type="ECO:0000259" key="7">
    <source>
        <dbReference type="PROSITE" id="PS51767"/>
    </source>
</evidence>
<evidence type="ECO:0000256" key="6">
    <source>
        <dbReference type="SAM" id="MobiDB-lite"/>
    </source>
</evidence>
<feature type="region of interest" description="Disordered" evidence="6">
    <location>
        <begin position="119"/>
        <end position="145"/>
    </location>
</feature>
<gene>
    <name evidence="8" type="ORF">C8A04DRAFT_33560</name>
</gene>
<dbReference type="InterPro" id="IPR043131">
    <property type="entry name" value="BCAT-like_N"/>
</dbReference>
<dbReference type="Proteomes" id="UP001302676">
    <property type="component" value="Unassembled WGS sequence"/>
</dbReference>
<dbReference type="GeneID" id="87819119"/>
<evidence type="ECO:0000256" key="1">
    <source>
        <dbReference type="ARBA" id="ARBA00007447"/>
    </source>
</evidence>
<dbReference type="InterPro" id="IPR001461">
    <property type="entry name" value="Aspartic_peptidase_A1"/>
</dbReference>
<dbReference type="InterPro" id="IPR034163">
    <property type="entry name" value="Aspergillopepsin-like_cat_dom"/>
</dbReference>
<dbReference type="RefSeq" id="XP_062641395.1">
    <property type="nucleotide sequence ID" value="XM_062782506.1"/>
</dbReference>
<dbReference type="InterPro" id="IPR036038">
    <property type="entry name" value="Aminotransferase-like"/>
</dbReference>
<dbReference type="PANTHER" id="PTHR47966:SF1">
    <property type="entry name" value="ASPARTYL PROTEINASE"/>
    <property type="match status" value="1"/>
</dbReference>